<dbReference type="GO" id="GO:0016747">
    <property type="term" value="F:acyltransferase activity, transferring groups other than amino-acyl groups"/>
    <property type="evidence" value="ECO:0007669"/>
    <property type="project" value="InterPro"/>
</dbReference>
<comment type="similarity">
    <text evidence="1">Belongs to the thiolase-like superfamily. Chalcone/stilbene synthases family.</text>
</comment>
<sequence length="353" mass="38318">MRIVSVGRALPEHRYEQAEITAQLQSLLDVPDELRRRVDVLHERVRVGHRHLALPLEAYSDLATFGQANNAWIRCAIDLGERAVNDALDRAGLGVKDVDIMFDVTVTGLASPALDARLVNRMGLRTDMKRVPIFGLGCVAGVAGISRAVDYLKGHPNEVAVLLSVELCSLNLQRGDLSTAAMISTGLFGDGAAAVVLVGEERARAMGLEAPAVRTTRSVFYPDTEDIMGWDISENGFRIVLSEGVPRVARENLGPDVTAFLAEHDLTPRDVASWVCHPGGPKVLEAMRDSLELTDDDVALSWKVLAEQGNLSSTSVLMVLREVFDGRRPEPGDVGMLVAMGPGFCSEMILVDW</sequence>
<dbReference type="Pfam" id="PF02797">
    <property type="entry name" value="Chal_sti_synt_C"/>
    <property type="match status" value="1"/>
</dbReference>
<evidence type="ECO:0000313" key="7">
    <source>
        <dbReference type="EMBL" id="QDU83267.1"/>
    </source>
</evidence>
<dbReference type="GO" id="GO:0006633">
    <property type="term" value="P:fatty acid biosynthetic process"/>
    <property type="evidence" value="ECO:0007669"/>
    <property type="project" value="InterPro"/>
</dbReference>
<dbReference type="Pfam" id="PF08392">
    <property type="entry name" value="FAE1_CUT1_RppA"/>
    <property type="match status" value="1"/>
</dbReference>
<evidence type="ECO:0000259" key="5">
    <source>
        <dbReference type="Pfam" id="PF02797"/>
    </source>
</evidence>
<dbReference type="Gene3D" id="3.40.47.10">
    <property type="match status" value="2"/>
</dbReference>
<dbReference type="PANTHER" id="PTHR11877">
    <property type="entry name" value="HYDROXYMETHYLGLUTARYL-COA SYNTHASE"/>
    <property type="match status" value="1"/>
</dbReference>
<organism evidence="7 8">
    <name type="scientific">Rohdeia mirabilis</name>
    <dbReference type="NCBI Taxonomy" id="2528008"/>
    <lineage>
        <taxon>Bacteria</taxon>
        <taxon>Pseudomonadati</taxon>
        <taxon>Planctomycetota</taxon>
        <taxon>Planctomycetia</taxon>
        <taxon>Planctomycetia incertae sedis</taxon>
        <taxon>Rohdeia</taxon>
    </lineage>
</organism>
<evidence type="ECO:0000256" key="1">
    <source>
        <dbReference type="ARBA" id="ARBA00005531"/>
    </source>
</evidence>
<dbReference type="PANTHER" id="PTHR11877:SF99">
    <property type="entry name" value="1,3,6,8-TETRAHYDROXYNAPHTHALENE SYNTHASE"/>
    <property type="match status" value="1"/>
</dbReference>
<dbReference type="PIRSF" id="PIRSF000451">
    <property type="entry name" value="PKS_III"/>
    <property type="match status" value="1"/>
</dbReference>
<feature type="active site" description="Acyl-thioester intermediate" evidence="4">
    <location>
        <position position="138"/>
    </location>
</feature>
<dbReference type="EMBL" id="CP036290">
    <property type="protein sequence ID" value="QDU83267.1"/>
    <property type="molecule type" value="Genomic_DNA"/>
</dbReference>
<evidence type="ECO:0000256" key="2">
    <source>
        <dbReference type="ARBA" id="ARBA00022679"/>
    </source>
</evidence>
<feature type="domain" description="Chalcone/stilbene synthase C-terminal" evidence="5">
    <location>
        <begin position="218"/>
        <end position="351"/>
    </location>
</feature>
<dbReference type="GO" id="GO:0030639">
    <property type="term" value="P:polyketide biosynthetic process"/>
    <property type="evidence" value="ECO:0007669"/>
    <property type="project" value="TreeGrafter"/>
</dbReference>
<evidence type="ECO:0000256" key="3">
    <source>
        <dbReference type="ARBA" id="ARBA00023315"/>
    </source>
</evidence>
<feature type="domain" description="FAE" evidence="6">
    <location>
        <begin position="82"/>
        <end position="205"/>
    </location>
</feature>
<keyword evidence="2 7" id="KW-0808">Transferase</keyword>
<dbReference type="EC" id="2.3.1.-" evidence="7"/>
<evidence type="ECO:0000259" key="6">
    <source>
        <dbReference type="Pfam" id="PF08392"/>
    </source>
</evidence>
<protein>
    <submittedName>
        <fullName evidence="7">Alpha-pyrone synthesis polyketide synthase-like Pks11</fullName>
        <ecNumber evidence="7">2.3.1.-</ecNumber>
    </submittedName>
</protein>
<keyword evidence="8" id="KW-1185">Reference proteome</keyword>
<name>A0A518CVK6_9BACT</name>
<proteinExistence type="inferred from homology"/>
<dbReference type="Proteomes" id="UP000319342">
    <property type="component" value="Chromosome"/>
</dbReference>
<dbReference type="InterPro" id="IPR016039">
    <property type="entry name" value="Thiolase-like"/>
</dbReference>
<evidence type="ECO:0000313" key="8">
    <source>
        <dbReference type="Proteomes" id="UP000319342"/>
    </source>
</evidence>
<dbReference type="InterPro" id="IPR013601">
    <property type="entry name" value="FAE1_typ3_polyketide_synth"/>
</dbReference>
<dbReference type="GO" id="GO:0016020">
    <property type="term" value="C:membrane"/>
    <property type="evidence" value="ECO:0007669"/>
    <property type="project" value="InterPro"/>
</dbReference>
<dbReference type="InterPro" id="IPR012328">
    <property type="entry name" value="Chalcone/stilbene_synt_C"/>
</dbReference>
<keyword evidence="3 7" id="KW-0012">Acyltransferase</keyword>
<gene>
    <name evidence="7" type="ORF">Pla163_03650</name>
</gene>
<dbReference type="InterPro" id="IPR011141">
    <property type="entry name" value="Polyketide_synthase_type-III"/>
</dbReference>
<reference evidence="7 8" key="1">
    <citation type="submission" date="2019-02" db="EMBL/GenBank/DDBJ databases">
        <title>Deep-cultivation of Planctomycetes and their phenomic and genomic characterization uncovers novel biology.</title>
        <authorList>
            <person name="Wiegand S."/>
            <person name="Jogler M."/>
            <person name="Boedeker C."/>
            <person name="Pinto D."/>
            <person name="Vollmers J."/>
            <person name="Rivas-Marin E."/>
            <person name="Kohn T."/>
            <person name="Peeters S.H."/>
            <person name="Heuer A."/>
            <person name="Rast P."/>
            <person name="Oberbeckmann S."/>
            <person name="Bunk B."/>
            <person name="Jeske O."/>
            <person name="Meyerdierks A."/>
            <person name="Storesund J.E."/>
            <person name="Kallscheuer N."/>
            <person name="Luecker S."/>
            <person name="Lage O.M."/>
            <person name="Pohl T."/>
            <person name="Merkel B.J."/>
            <person name="Hornburger P."/>
            <person name="Mueller R.-W."/>
            <person name="Bruemmer F."/>
            <person name="Labrenz M."/>
            <person name="Spormann A.M."/>
            <person name="Op den Camp H."/>
            <person name="Overmann J."/>
            <person name="Amann R."/>
            <person name="Jetten M.S.M."/>
            <person name="Mascher T."/>
            <person name="Medema M.H."/>
            <person name="Devos D.P."/>
            <person name="Kaster A.-K."/>
            <person name="Ovreas L."/>
            <person name="Rohde M."/>
            <person name="Galperin M.Y."/>
            <person name="Jogler C."/>
        </authorList>
    </citation>
    <scope>NUCLEOTIDE SEQUENCE [LARGE SCALE GENOMIC DNA]</scope>
    <source>
        <strain evidence="7 8">Pla163</strain>
    </source>
</reference>
<evidence type="ECO:0000256" key="4">
    <source>
        <dbReference type="PIRSR" id="PIRSR000451-1"/>
    </source>
</evidence>
<accession>A0A518CVK6</accession>
<dbReference type="CDD" id="cd00831">
    <property type="entry name" value="CHS_like"/>
    <property type="match status" value="1"/>
</dbReference>
<dbReference type="AlphaFoldDB" id="A0A518CVK6"/>
<dbReference type="SUPFAM" id="SSF53901">
    <property type="entry name" value="Thiolase-like"/>
    <property type="match status" value="1"/>
</dbReference>